<keyword evidence="3" id="KW-1185">Reference proteome</keyword>
<gene>
    <name evidence="2" type="ORF">DdX_13060</name>
</gene>
<comment type="caution">
    <text evidence="2">The sequence shown here is derived from an EMBL/GenBank/DDBJ whole genome shotgun (WGS) entry which is preliminary data.</text>
</comment>
<protein>
    <submittedName>
        <fullName evidence="2">Uncharacterized protein</fullName>
    </submittedName>
</protein>
<evidence type="ECO:0000313" key="2">
    <source>
        <dbReference type="EMBL" id="KAI1706400.1"/>
    </source>
</evidence>
<reference evidence="2" key="1">
    <citation type="submission" date="2022-01" db="EMBL/GenBank/DDBJ databases">
        <title>Genome Sequence Resource for Two Populations of Ditylenchus destructor, the Migratory Endoparasitic Phytonematode.</title>
        <authorList>
            <person name="Zhang H."/>
            <person name="Lin R."/>
            <person name="Xie B."/>
        </authorList>
    </citation>
    <scope>NUCLEOTIDE SEQUENCE</scope>
    <source>
        <strain evidence="2">BazhouSP</strain>
    </source>
</reference>
<name>A0AAD4MWR5_9BILA</name>
<feature type="region of interest" description="Disordered" evidence="1">
    <location>
        <begin position="61"/>
        <end position="88"/>
    </location>
</feature>
<evidence type="ECO:0000256" key="1">
    <source>
        <dbReference type="SAM" id="MobiDB-lite"/>
    </source>
</evidence>
<dbReference type="Proteomes" id="UP001201812">
    <property type="component" value="Unassembled WGS sequence"/>
</dbReference>
<dbReference type="EMBL" id="JAKKPZ010000048">
    <property type="protein sequence ID" value="KAI1706400.1"/>
    <property type="molecule type" value="Genomic_DNA"/>
</dbReference>
<organism evidence="2 3">
    <name type="scientific">Ditylenchus destructor</name>
    <dbReference type="NCBI Taxonomy" id="166010"/>
    <lineage>
        <taxon>Eukaryota</taxon>
        <taxon>Metazoa</taxon>
        <taxon>Ecdysozoa</taxon>
        <taxon>Nematoda</taxon>
        <taxon>Chromadorea</taxon>
        <taxon>Rhabditida</taxon>
        <taxon>Tylenchina</taxon>
        <taxon>Tylenchomorpha</taxon>
        <taxon>Sphaerularioidea</taxon>
        <taxon>Anguinidae</taxon>
        <taxon>Anguininae</taxon>
        <taxon>Ditylenchus</taxon>
    </lineage>
</organism>
<sequence length="88" mass="10150">MPGGKTRGESGVPEAVIDTPSGIENMYWPKDDRYSAAPPPWYKKWQTDNIRFGYYALRPNPLRPNPDFPNWRQSWHGDRPSPKMSSNS</sequence>
<feature type="region of interest" description="Disordered" evidence="1">
    <location>
        <begin position="1"/>
        <end position="24"/>
    </location>
</feature>
<proteinExistence type="predicted"/>
<dbReference type="AlphaFoldDB" id="A0AAD4MWR5"/>
<accession>A0AAD4MWR5</accession>
<evidence type="ECO:0000313" key="3">
    <source>
        <dbReference type="Proteomes" id="UP001201812"/>
    </source>
</evidence>